<comment type="caution">
    <text evidence="2">The sequence shown here is derived from an EMBL/GenBank/DDBJ whole genome shotgun (WGS) entry which is preliminary data.</text>
</comment>
<feature type="compositionally biased region" description="Polar residues" evidence="1">
    <location>
        <begin position="27"/>
        <end position="53"/>
    </location>
</feature>
<organism evidence="2 3">
    <name type="scientific">Neodothiora populina</name>
    <dbReference type="NCBI Taxonomy" id="2781224"/>
    <lineage>
        <taxon>Eukaryota</taxon>
        <taxon>Fungi</taxon>
        <taxon>Dikarya</taxon>
        <taxon>Ascomycota</taxon>
        <taxon>Pezizomycotina</taxon>
        <taxon>Dothideomycetes</taxon>
        <taxon>Dothideomycetidae</taxon>
        <taxon>Dothideales</taxon>
        <taxon>Dothioraceae</taxon>
        <taxon>Neodothiora</taxon>
    </lineage>
</organism>
<gene>
    <name evidence="2" type="ORF">AAFC00_000254</name>
</gene>
<dbReference type="EMBL" id="JBFMKM010000018">
    <property type="protein sequence ID" value="KAL1296793.1"/>
    <property type="molecule type" value="Genomic_DNA"/>
</dbReference>
<evidence type="ECO:0000313" key="2">
    <source>
        <dbReference type="EMBL" id="KAL1296793.1"/>
    </source>
</evidence>
<name>A0ABR3P292_9PEZI</name>
<dbReference type="Proteomes" id="UP001562354">
    <property type="component" value="Unassembled WGS sequence"/>
</dbReference>
<feature type="region of interest" description="Disordered" evidence="1">
    <location>
        <begin position="151"/>
        <end position="234"/>
    </location>
</feature>
<dbReference type="RefSeq" id="XP_069196475.1">
    <property type="nucleotide sequence ID" value="XM_069341951.1"/>
</dbReference>
<feature type="compositionally biased region" description="Low complexity" evidence="1">
    <location>
        <begin position="54"/>
        <end position="75"/>
    </location>
</feature>
<feature type="compositionally biased region" description="Basic residues" evidence="1">
    <location>
        <begin position="184"/>
        <end position="193"/>
    </location>
</feature>
<feature type="region of interest" description="Disordered" evidence="1">
    <location>
        <begin position="1"/>
        <end position="117"/>
    </location>
</feature>
<dbReference type="GeneID" id="95973957"/>
<reference evidence="2 3" key="1">
    <citation type="submission" date="2024-07" db="EMBL/GenBank/DDBJ databases">
        <title>Draft sequence of the Neodothiora populina.</title>
        <authorList>
            <person name="Drown D.D."/>
            <person name="Schuette U.S."/>
            <person name="Buechlein A.B."/>
            <person name="Rusch D.R."/>
            <person name="Winton L.W."/>
            <person name="Adams G.A."/>
        </authorList>
    </citation>
    <scope>NUCLEOTIDE SEQUENCE [LARGE SCALE GENOMIC DNA]</scope>
    <source>
        <strain evidence="2 3">CPC 39397</strain>
    </source>
</reference>
<evidence type="ECO:0000256" key="1">
    <source>
        <dbReference type="SAM" id="MobiDB-lite"/>
    </source>
</evidence>
<keyword evidence="3" id="KW-1185">Reference proteome</keyword>
<protein>
    <submittedName>
        <fullName evidence="2">Uncharacterized protein</fullName>
    </submittedName>
</protein>
<sequence>MSNRDSKRFAVLINPLETPLQPVPESPTVTSHAEGQSADCSNGASVLQPQTTMSTASSPPTSSYRARSQSQSFSSRPRKSSMRRQAPTGLQMDANRLGVPKKPLRDFPSPGSAPKGTRIFDASAVAETKGVETAQPGWAVDSRTQNKLEDEHYKEEHPEEVENMGQKIQRSLSTVKRSASLSVKRAKSLRRPRGNSSSAGAHQQIDEDMPMPPPPFEDEDAKMVRMSVIKPHDD</sequence>
<proteinExistence type="predicted"/>
<feature type="compositionally biased region" description="Polar residues" evidence="1">
    <location>
        <begin position="166"/>
        <end position="181"/>
    </location>
</feature>
<accession>A0ABR3P292</accession>
<evidence type="ECO:0000313" key="3">
    <source>
        <dbReference type="Proteomes" id="UP001562354"/>
    </source>
</evidence>